<feature type="transmembrane region" description="Helical" evidence="6">
    <location>
        <begin position="162"/>
        <end position="181"/>
    </location>
</feature>
<feature type="transmembrane region" description="Helical" evidence="6">
    <location>
        <begin position="36"/>
        <end position="61"/>
    </location>
</feature>
<keyword evidence="3 6" id="KW-0812">Transmembrane</keyword>
<feature type="transmembrane region" description="Helical" evidence="6">
    <location>
        <begin position="104"/>
        <end position="127"/>
    </location>
</feature>
<keyword evidence="4 6" id="KW-1133">Transmembrane helix</keyword>
<evidence type="ECO:0000256" key="5">
    <source>
        <dbReference type="ARBA" id="ARBA00023136"/>
    </source>
</evidence>
<evidence type="ECO:0000256" key="2">
    <source>
        <dbReference type="ARBA" id="ARBA00022475"/>
    </source>
</evidence>
<reference evidence="7 8" key="1">
    <citation type="submission" date="2018-05" db="EMBL/GenBank/DDBJ databases">
        <title>Vibrio limimaris sp. nov., isolated from marine sediment.</title>
        <authorList>
            <person name="Li C.-M."/>
        </authorList>
    </citation>
    <scope>NUCLEOTIDE SEQUENCE [LARGE SCALE GENOMIC DNA]</scope>
    <source>
        <strain evidence="7 8">E4404</strain>
    </source>
</reference>
<dbReference type="AlphaFoldDB" id="A0A2U3BDF9"/>
<dbReference type="Proteomes" id="UP000245362">
    <property type="component" value="Unassembled WGS sequence"/>
</dbReference>
<feature type="transmembrane region" description="Helical" evidence="6">
    <location>
        <begin position="73"/>
        <end position="98"/>
    </location>
</feature>
<evidence type="ECO:0000256" key="3">
    <source>
        <dbReference type="ARBA" id="ARBA00022692"/>
    </source>
</evidence>
<feature type="transmembrane region" description="Helical" evidence="6">
    <location>
        <begin position="139"/>
        <end position="156"/>
    </location>
</feature>
<dbReference type="PANTHER" id="PTHR30250:SF11">
    <property type="entry name" value="O-ANTIGEN TRANSPORTER-RELATED"/>
    <property type="match status" value="1"/>
</dbReference>
<sequence length="413" mass="47448">MGKSHYISSFFSTVTASGISFLSYPVLALIYPLSSFGLLAVLNAYALILSTVLLIRFDYFILSEKSKISKVRLFITGIFCSIIISIIIFIFLFVLYIFGILKVYYLIVPILAFLFSIYNLVTFYLLSNGNVSLVNKTKIIRASSIFILQLITWKMQLINYGLIISIIIGLIFSLLILFIDIRERIFNYIFKVYKYKLDIRGAFFKSIYKNKINIRYQLPQTIFNSIINNVIPIINEYFFGVQVAGSALLAEKFFRMPLSVAIDSFRPLLIRDFSRVLLENVKDKLLKIVPLFVFVSMSIIILCKVLEYIPIGNIYPVWNNIEYLVLPVIMFSCATLISTPILCAYQALSFSRRLFYIELSRLLSVTFCFSFLYNVLDINVVMFYFIVSISIVSFPLLSLLFGFKLNNGSLKIA</sequence>
<accession>A0A2U3BDF9</accession>
<gene>
    <name evidence="7" type="ORF">DI392_00545</name>
</gene>
<feature type="transmembrane region" description="Helical" evidence="6">
    <location>
        <begin position="355"/>
        <end position="376"/>
    </location>
</feature>
<evidence type="ECO:0008006" key="9">
    <source>
        <dbReference type="Google" id="ProtNLM"/>
    </source>
</evidence>
<name>A0A2U3BDF9_9VIBR</name>
<evidence type="ECO:0000313" key="7">
    <source>
        <dbReference type="EMBL" id="PWI34807.1"/>
    </source>
</evidence>
<evidence type="ECO:0000256" key="6">
    <source>
        <dbReference type="SAM" id="Phobius"/>
    </source>
</evidence>
<feature type="transmembrane region" description="Helical" evidence="6">
    <location>
        <begin position="288"/>
        <end position="311"/>
    </location>
</feature>
<dbReference type="PANTHER" id="PTHR30250">
    <property type="entry name" value="PST FAMILY PREDICTED COLANIC ACID TRANSPORTER"/>
    <property type="match status" value="1"/>
</dbReference>
<feature type="transmembrane region" description="Helical" evidence="6">
    <location>
        <begin position="7"/>
        <end position="30"/>
    </location>
</feature>
<proteinExistence type="predicted"/>
<dbReference type="EMBL" id="QFWT01000001">
    <property type="protein sequence ID" value="PWI34807.1"/>
    <property type="molecule type" value="Genomic_DNA"/>
</dbReference>
<evidence type="ECO:0000256" key="1">
    <source>
        <dbReference type="ARBA" id="ARBA00004651"/>
    </source>
</evidence>
<keyword evidence="8" id="KW-1185">Reference proteome</keyword>
<comment type="caution">
    <text evidence="7">The sequence shown here is derived from an EMBL/GenBank/DDBJ whole genome shotgun (WGS) entry which is preliminary data.</text>
</comment>
<dbReference type="InterPro" id="IPR050833">
    <property type="entry name" value="Poly_Biosynth_Transport"/>
</dbReference>
<evidence type="ECO:0000313" key="8">
    <source>
        <dbReference type="Proteomes" id="UP000245362"/>
    </source>
</evidence>
<dbReference type="GO" id="GO:0005886">
    <property type="term" value="C:plasma membrane"/>
    <property type="evidence" value="ECO:0007669"/>
    <property type="project" value="UniProtKB-SubCell"/>
</dbReference>
<feature type="transmembrane region" description="Helical" evidence="6">
    <location>
        <begin position="323"/>
        <end position="343"/>
    </location>
</feature>
<feature type="transmembrane region" description="Helical" evidence="6">
    <location>
        <begin position="382"/>
        <end position="403"/>
    </location>
</feature>
<keyword evidence="2" id="KW-1003">Cell membrane</keyword>
<keyword evidence="5 6" id="KW-0472">Membrane</keyword>
<comment type="subcellular location">
    <subcellularLocation>
        <location evidence="1">Cell membrane</location>
        <topology evidence="1">Multi-pass membrane protein</topology>
    </subcellularLocation>
</comment>
<organism evidence="7 8">
    <name type="scientific">Vibrio albus</name>
    <dbReference type="NCBI Taxonomy" id="2200953"/>
    <lineage>
        <taxon>Bacteria</taxon>
        <taxon>Pseudomonadati</taxon>
        <taxon>Pseudomonadota</taxon>
        <taxon>Gammaproteobacteria</taxon>
        <taxon>Vibrionales</taxon>
        <taxon>Vibrionaceae</taxon>
        <taxon>Vibrio</taxon>
    </lineage>
</organism>
<protein>
    <recommendedName>
        <fullName evidence="9">Polysaccharide biosynthesis protein</fullName>
    </recommendedName>
</protein>
<evidence type="ECO:0000256" key="4">
    <source>
        <dbReference type="ARBA" id="ARBA00022989"/>
    </source>
</evidence>